<dbReference type="AlphaFoldDB" id="A0A9P2TBD6"/>
<dbReference type="SMART" id="SM00327">
    <property type="entry name" value="VWA"/>
    <property type="match status" value="1"/>
</dbReference>
<dbReference type="Gene3D" id="3.40.50.410">
    <property type="entry name" value="von Willebrand factor, type A domain"/>
    <property type="match status" value="1"/>
</dbReference>
<dbReference type="SUPFAM" id="SSF53300">
    <property type="entry name" value="vWA-like"/>
    <property type="match status" value="1"/>
</dbReference>
<feature type="transmembrane region" description="Helical" evidence="2">
    <location>
        <begin position="88"/>
        <end position="110"/>
    </location>
</feature>
<comment type="caution">
    <text evidence="4">The sequence shown here is derived from an EMBL/GenBank/DDBJ whole genome shotgun (WGS) entry which is preliminary data.</text>
</comment>
<dbReference type="Pfam" id="PF00092">
    <property type="entry name" value="VWA"/>
    <property type="match status" value="1"/>
</dbReference>
<evidence type="ECO:0000256" key="1">
    <source>
        <dbReference type="SAM" id="MobiDB-lite"/>
    </source>
</evidence>
<name>A0A9P2TBD6_THEFU</name>
<dbReference type="InterPro" id="IPR036465">
    <property type="entry name" value="vWFA_dom_sf"/>
</dbReference>
<organism evidence="4 5">
    <name type="scientific">Thermobifida fusca TM51</name>
    <dbReference type="NCBI Taxonomy" id="1169414"/>
    <lineage>
        <taxon>Bacteria</taxon>
        <taxon>Bacillati</taxon>
        <taxon>Actinomycetota</taxon>
        <taxon>Actinomycetes</taxon>
        <taxon>Streptosporangiales</taxon>
        <taxon>Nocardiopsidaceae</taxon>
        <taxon>Thermobifida</taxon>
    </lineage>
</organism>
<dbReference type="EMBL" id="AOSG01000020">
    <property type="protein sequence ID" value="EOR72129.1"/>
    <property type="molecule type" value="Genomic_DNA"/>
</dbReference>
<dbReference type="RefSeq" id="WP_016188325.1">
    <property type="nucleotide sequence ID" value="NZ_AOSG01000020.1"/>
</dbReference>
<feature type="transmembrane region" description="Helical" evidence="2">
    <location>
        <begin position="16"/>
        <end position="35"/>
    </location>
</feature>
<dbReference type="InterPro" id="IPR002035">
    <property type="entry name" value="VWF_A"/>
</dbReference>
<gene>
    <name evidence="4" type="ORF">TM51_04128</name>
</gene>
<evidence type="ECO:0000313" key="4">
    <source>
        <dbReference type="EMBL" id="EOR72129.1"/>
    </source>
</evidence>
<accession>A0A9P2TBD6</accession>
<evidence type="ECO:0000259" key="3">
    <source>
        <dbReference type="PROSITE" id="PS50234"/>
    </source>
</evidence>
<proteinExistence type="predicted"/>
<dbReference type="Proteomes" id="UP000014184">
    <property type="component" value="Unassembled WGS sequence"/>
</dbReference>
<feature type="domain" description="VWFA" evidence="3">
    <location>
        <begin position="482"/>
        <end position="627"/>
    </location>
</feature>
<keyword evidence="5" id="KW-1185">Reference proteome</keyword>
<keyword evidence="2" id="KW-0812">Transmembrane</keyword>
<protein>
    <submittedName>
        <fullName evidence="4">von Willebrand factor A</fullName>
    </submittedName>
</protein>
<sequence length="678" mass="73621">MTQTDQRGTTKKSKSFIFVAATVLSSFFIALWQEFLGQTLGALLGDLLWVGSLLLFSGSLILLLAHAQRDSPHEGLRLVAKTLPDSPVTGYVLTVLAGIAAAAFLAPWIWPILRPACPIPTQIVVATATDSEAVLRAAADKYEIMRRDENGGCRPADVVVYSAGTTEVVQKTLQNNWQLPTTAEPGSGSTGPSYLIDRSLGAKPHYWIPESTVEYLDLVNPVDKRIIKSAELDHNEEAGGLEYLGATRLTPLVWAVPTTFPHDVEPGIPYDDPDVNWARPGLRWTSVGRLHGAHQTRLLVEDDRILDVEEAEARFVGDEGADSSAALLCRLDTGSDTVALVSEAALYRAYHASDSVSPDCPEGIRTDLVPRYSPDLPFLDHPLIRVNWETVEPDDITKERRKFEDFLLDLADDEEAYRSSGVYAGYRSVTGQGAAAAELAAGHGVSREGEIPQWAAQFDAVEWFSWATRAKTAHEKAAEPATVLLAFDRSTSMASLPQQFDAARTAATTIIRDLREQDRFGLWSYPAGDTGAAATTAATLVDMVHRDELPQGLISAVEGLTPIYRPTPLREVIRDGVLALEKEQAPQAVLVVITDGVRIQDDPGLGQEELERVLDESDVRVRIIAVGGGAQQAEEQNACEVGLLPQLTEHPNVECRAADEGRADESARGVAEEARGGR</sequence>
<reference evidence="4 5" key="1">
    <citation type="journal article" date="2013" name="Genome Announc.">
        <title>Draft Genome Sequence of the Lignocellulose Decomposer Thermobifida fusca Strain TM51.</title>
        <authorList>
            <person name="Toth A."/>
            <person name="Barna T."/>
            <person name="Nagy I."/>
            <person name="Horvath B."/>
            <person name="Nagy I."/>
            <person name="Tancsics A."/>
            <person name="Kriszt B."/>
            <person name="Baka E."/>
            <person name="Fekete C."/>
            <person name="Kukolya J."/>
        </authorList>
    </citation>
    <scope>NUCLEOTIDE SEQUENCE [LARGE SCALE GENOMIC DNA]</scope>
    <source>
        <strain evidence="4 5">TM51</strain>
    </source>
</reference>
<keyword evidence="2" id="KW-1133">Transmembrane helix</keyword>
<feature type="transmembrane region" description="Helical" evidence="2">
    <location>
        <begin position="47"/>
        <end position="67"/>
    </location>
</feature>
<keyword evidence="2" id="KW-0472">Membrane</keyword>
<feature type="region of interest" description="Disordered" evidence="1">
    <location>
        <begin position="656"/>
        <end position="678"/>
    </location>
</feature>
<dbReference type="PROSITE" id="PS50234">
    <property type="entry name" value="VWFA"/>
    <property type="match status" value="1"/>
</dbReference>
<dbReference type="CDD" id="cd00198">
    <property type="entry name" value="vWFA"/>
    <property type="match status" value="1"/>
</dbReference>
<evidence type="ECO:0000256" key="2">
    <source>
        <dbReference type="SAM" id="Phobius"/>
    </source>
</evidence>
<evidence type="ECO:0000313" key="5">
    <source>
        <dbReference type="Proteomes" id="UP000014184"/>
    </source>
</evidence>